<dbReference type="OrthoDB" id="8966698at2"/>
<dbReference type="Proteomes" id="UP000054893">
    <property type="component" value="Unassembled WGS sequence"/>
</dbReference>
<feature type="region of interest" description="Disordered" evidence="1">
    <location>
        <begin position="1"/>
        <end position="24"/>
    </location>
</feature>
<gene>
    <name evidence="2" type="ORF">AWB64_03056</name>
</gene>
<evidence type="ECO:0000256" key="1">
    <source>
        <dbReference type="SAM" id="MobiDB-lite"/>
    </source>
</evidence>
<dbReference type="RefSeq" id="WP_060856339.1">
    <property type="nucleotide sequence ID" value="NZ_FCOC02000008.1"/>
</dbReference>
<dbReference type="EMBL" id="FCOC02000008">
    <property type="protein sequence ID" value="SAL32767.1"/>
    <property type="molecule type" value="Genomic_DNA"/>
</dbReference>
<evidence type="ECO:0000313" key="2">
    <source>
        <dbReference type="EMBL" id="SAL32767.1"/>
    </source>
</evidence>
<reference evidence="2 3" key="1">
    <citation type="submission" date="2016-01" db="EMBL/GenBank/DDBJ databases">
        <authorList>
            <person name="Oliw E.H."/>
        </authorList>
    </citation>
    <scope>NUCLEOTIDE SEQUENCE [LARGE SCALE GENOMIC DNA]</scope>
    <source>
        <strain evidence="2">LMG 22029</strain>
    </source>
</reference>
<organism evidence="2 3">
    <name type="scientific">Caballeronia sordidicola</name>
    <name type="common">Burkholderia sordidicola</name>
    <dbReference type="NCBI Taxonomy" id="196367"/>
    <lineage>
        <taxon>Bacteria</taxon>
        <taxon>Pseudomonadati</taxon>
        <taxon>Pseudomonadota</taxon>
        <taxon>Betaproteobacteria</taxon>
        <taxon>Burkholderiales</taxon>
        <taxon>Burkholderiaceae</taxon>
        <taxon>Caballeronia</taxon>
    </lineage>
</organism>
<accession>A0A158GLM2</accession>
<proteinExistence type="predicted"/>
<name>A0A158GLM2_CABSO</name>
<dbReference type="AlphaFoldDB" id="A0A158GLM2"/>
<protein>
    <submittedName>
        <fullName evidence="2">Major surface protein 3</fullName>
    </submittedName>
</protein>
<sequence>MEPNPTEDRGTPVNASVSATEPPEQDHFDAAISHVDSSYSSGVLAAKAAKGILYSVIETLGTLVGDPDLPEHARSGYQALLVSAEELRSRID</sequence>
<feature type="compositionally biased region" description="Basic and acidic residues" evidence="1">
    <location>
        <begin position="1"/>
        <end position="10"/>
    </location>
</feature>
<evidence type="ECO:0000313" key="3">
    <source>
        <dbReference type="Proteomes" id="UP000054893"/>
    </source>
</evidence>